<gene>
    <name evidence="1" type="ORF">EZS27_043519</name>
</gene>
<organism evidence="1">
    <name type="scientific">termite gut metagenome</name>
    <dbReference type="NCBI Taxonomy" id="433724"/>
    <lineage>
        <taxon>unclassified sequences</taxon>
        <taxon>metagenomes</taxon>
        <taxon>organismal metagenomes</taxon>
    </lineage>
</organism>
<sequence length="62" mass="7214">DAGLRTDISQIRNILKDSWSLHSDKNSDYTFYRIEINGDMSPAKRKGRYLEITKDVVDKILL</sequence>
<evidence type="ECO:0000313" key="1">
    <source>
        <dbReference type="EMBL" id="KAA6304831.1"/>
    </source>
</evidence>
<accession>A0A5J4P803</accession>
<reference evidence="1" key="1">
    <citation type="submission" date="2019-03" db="EMBL/GenBank/DDBJ databases">
        <title>Single cell metagenomics reveals metabolic interactions within the superorganism composed of flagellate Streblomastix strix and complex community of Bacteroidetes bacteria on its surface.</title>
        <authorList>
            <person name="Treitli S.C."/>
            <person name="Kolisko M."/>
            <person name="Husnik F."/>
            <person name="Keeling P."/>
            <person name="Hampl V."/>
        </authorList>
    </citation>
    <scope>NUCLEOTIDE SEQUENCE</scope>
    <source>
        <strain evidence="1">STM</strain>
    </source>
</reference>
<dbReference type="AlphaFoldDB" id="A0A5J4P803"/>
<proteinExistence type="predicted"/>
<protein>
    <submittedName>
        <fullName evidence="1">Uncharacterized protein</fullName>
    </submittedName>
</protein>
<comment type="caution">
    <text evidence="1">The sequence shown here is derived from an EMBL/GenBank/DDBJ whole genome shotgun (WGS) entry which is preliminary data.</text>
</comment>
<dbReference type="EMBL" id="SNRY01011193">
    <property type="protein sequence ID" value="KAA6304831.1"/>
    <property type="molecule type" value="Genomic_DNA"/>
</dbReference>
<feature type="non-terminal residue" evidence="1">
    <location>
        <position position="1"/>
    </location>
</feature>
<name>A0A5J4P803_9ZZZZ</name>